<keyword evidence="3" id="KW-1185">Reference proteome</keyword>
<dbReference type="PRINTS" id="PR00598">
    <property type="entry name" value="HTHMARR"/>
</dbReference>
<dbReference type="SUPFAM" id="SSF46785">
    <property type="entry name" value="Winged helix' DNA-binding domain"/>
    <property type="match status" value="1"/>
</dbReference>
<organism evidence="2 3">
    <name type="scientific">Sphaerisporangium aureirubrum</name>
    <dbReference type="NCBI Taxonomy" id="1544736"/>
    <lineage>
        <taxon>Bacteria</taxon>
        <taxon>Bacillati</taxon>
        <taxon>Actinomycetota</taxon>
        <taxon>Actinomycetes</taxon>
        <taxon>Streptosporangiales</taxon>
        <taxon>Streptosporangiaceae</taxon>
        <taxon>Sphaerisporangium</taxon>
    </lineage>
</organism>
<evidence type="ECO:0000313" key="3">
    <source>
        <dbReference type="Proteomes" id="UP001596137"/>
    </source>
</evidence>
<reference evidence="3" key="1">
    <citation type="journal article" date="2019" name="Int. J. Syst. Evol. Microbiol.">
        <title>The Global Catalogue of Microorganisms (GCM) 10K type strain sequencing project: providing services to taxonomists for standard genome sequencing and annotation.</title>
        <authorList>
            <consortium name="The Broad Institute Genomics Platform"/>
            <consortium name="The Broad Institute Genome Sequencing Center for Infectious Disease"/>
            <person name="Wu L."/>
            <person name="Ma J."/>
        </authorList>
    </citation>
    <scope>NUCLEOTIDE SEQUENCE [LARGE SCALE GENOMIC DNA]</scope>
    <source>
        <strain evidence="3">JCM 30346</strain>
    </source>
</reference>
<dbReference type="Gene3D" id="1.10.10.10">
    <property type="entry name" value="Winged helix-like DNA-binding domain superfamily/Winged helix DNA-binding domain"/>
    <property type="match status" value="1"/>
</dbReference>
<dbReference type="Pfam" id="PF12802">
    <property type="entry name" value="MarR_2"/>
    <property type="match status" value="1"/>
</dbReference>
<dbReference type="InterPro" id="IPR036390">
    <property type="entry name" value="WH_DNA-bd_sf"/>
</dbReference>
<gene>
    <name evidence="2" type="ORF">ACFP1K_04035</name>
</gene>
<evidence type="ECO:0000259" key="1">
    <source>
        <dbReference type="PROSITE" id="PS50995"/>
    </source>
</evidence>
<dbReference type="RefSeq" id="WP_380747092.1">
    <property type="nucleotide sequence ID" value="NZ_JBHSRF010000004.1"/>
</dbReference>
<dbReference type="Proteomes" id="UP001596137">
    <property type="component" value="Unassembled WGS sequence"/>
</dbReference>
<dbReference type="InterPro" id="IPR036388">
    <property type="entry name" value="WH-like_DNA-bd_sf"/>
</dbReference>
<dbReference type="PANTHER" id="PTHR33164:SF43">
    <property type="entry name" value="HTH-TYPE TRANSCRIPTIONAL REPRESSOR YETL"/>
    <property type="match status" value="1"/>
</dbReference>
<name>A0ABW1NBY5_9ACTN</name>
<dbReference type="SMART" id="SM00347">
    <property type="entry name" value="HTH_MARR"/>
    <property type="match status" value="1"/>
</dbReference>
<comment type="caution">
    <text evidence="2">The sequence shown here is derived from an EMBL/GenBank/DDBJ whole genome shotgun (WGS) entry which is preliminary data.</text>
</comment>
<dbReference type="PROSITE" id="PS50995">
    <property type="entry name" value="HTH_MARR_2"/>
    <property type="match status" value="1"/>
</dbReference>
<proteinExistence type="predicted"/>
<sequence length="156" mass="16728">MGIRERATPARLRTLPSWLVNQVAITANRLTDQALASVGSRRYHFAMLAALDEFGPSSQADLGRCTSIDRSDVVAAIGALVEQGYVRRGPDPGDGRRNIITITAAGTRHLRELGAVVAAAQDELLRSWSADERTTLLDLLTRIVDDRDAPGAGPPG</sequence>
<dbReference type="InterPro" id="IPR039422">
    <property type="entry name" value="MarR/SlyA-like"/>
</dbReference>
<evidence type="ECO:0000313" key="2">
    <source>
        <dbReference type="EMBL" id="MFC6080312.1"/>
    </source>
</evidence>
<protein>
    <submittedName>
        <fullName evidence="2">MarR family winged helix-turn-helix transcriptional regulator</fullName>
    </submittedName>
</protein>
<accession>A0ABW1NBY5</accession>
<dbReference type="EMBL" id="JBHSRF010000004">
    <property type="protein sequence ID" value="MFC6080312.1"/>
    <property type="molecule type" value="Genomic_DNA"/>
</dbReference>
<dbReference type="PANTHER" id="PTHR33164">
    <property type="entry name" value="TRANSCRIPTIONAL REGULATOR, MARR FAMILY"/>
    <property type="match status" value="1"/>
</dbReference>
<dbReference type="InterPro" id="IPR000835">
    <property type="entry name" value="HTH_MarR-typ"/>
</dbReference>
<feature type="domain" description="HTH marR-type" evidence="1">
    <location>
        <begin position="1"/>
        <end position="145"/>
    </location>
</feature>